<dbReference type="HOGENOM" id="CLU_3392830_0_0_1"/>
<evidence type="ECO:0000313" key="2">
    <source>
        <dbReference type="Proteomes" id="UP000015104"/>
    </source>
</evidence>
<dbReference type="EMBL" id="CAEY01000589">
    <property type="status" value="NOT_ANNOTATED_CDS"/>
    <property type="molecule type" value="Genomic_DNA"/>
</dbReference>
<dbReference type="Proteomes" id="UP000015104">
    <property type="component" value="Unassembled WGS sequence"/>
</dbReference>
<organism evidence="1 2">
    <name type="scientific">Tetranychus urticae</name>
    <name type="common">Two-spotted spider mite</name>
    <dbReference type="NCBI Taxonomy" id="32264"/>
    <lineage>
        <taxon>Eukaryota</taxon>
        <taxon>Metazoa</taxon>
        <taxon>Ecdysozoa</taxon>
        <taxon>Arthropoda</taxon>
        <taxon>Chelicerata</taxon>
        <taxon>Arachnida</taxon>
        <taxon>Acari</taxon>
        <taxon>Acariformes</taxon>
        <taxon>Trombidiformes</taxon>
        <taxon>Prostigmata</taxon>
        <taxon>Eleutherengona</taxon>
        <taxon>Raphignathae</taxon>
        <taxon>Tetranychoidea</taxon>
        <taxon>Tetranychidae</taxon>
        <taxon>Tetranychus</taxon>
    </lineage>
</organism>
<protein>
    <submittedName>
        <fullName evidence="1">Uncharacterized protein</fullName>
    </submittedName>
</protein>
<name>T1KV32_TETUR</name>
<keyword evidence="2" id="KW-1185">Reference proteome</keyword>
<sequence length="32" mass="3359">MTIGITGNNGFYFLLIAGKDVSGQTTVTPITQ</sequence>
<accession>T1KV32</accession>
<reference evidence="2" key="1">
    <citation type="submission" date="2011-08" db="EMBL/GenBank/DDBJ databases">
        <authorList>
            <person name="Rombauts S."/>
        </authorList>
    </citation>
    <scope>NUCLEOTIDE SEQUENCE</scope>
    <source>
        <strain evidence="2">London</strain>
    </source>
</reference>
<reference evidence="1" key="2">
    <citation type="submission" date="2015-06" db="UniProtKB">
        <authorList>
            <consortium name="EnsemblMetazoa"/>
        </authorList>
    </citation>
    <scope>IDENTIFICATION</scope>
</reference>
<evidence type="ECO:0000313" key="1">
    <source>
        <dbReference type="EnsemblMetazoa" id="tetur22g02250.1"/>
    </source>
</evidence>
<dbReference type="EnsemblMetazoa" id="tetur22g02250.1">
    <property type="protein sequence ID" value="tetur22g02250.1"/>
    <property type="gene ID" value="tetur22g02250"/>
</dbReference>
<proteinExistence type="predicted"/>
<dbReference type="AlphaFoldDB" id="T1KV32"/>